<dbReference type="AlphaFoldDB" id="A0A938Y5D5"/>
<gene>
    <name evidence="2" type="ORF">JL106_03540</name>
</gene>
<protein>
    <submittedName>
        <fullName evidence="2">GAF domain-containing protein</fullName>
    </submittedName>
</protein>
<dbReference type="SMART" id="SM00065">
    <property type="entry name" value="GAF"/>
    <property type="match status" value="1"/>
</dbReference>
<dbReference type="Gene3D" id="3.30.450.40">
    <property type="match status" value="1"/>
</dbReference>
<evidence type="ECO:0000313" key="3">
    <source>
        <dbReference type="Proteomes" id="UP000663792"/>
    </source>
</evidence>
<accession>A0A938Y5D5</accession>
<dbReference type="InterPro" id="IPR029016">
    <property type="entry name" value="GAF-like_dom_sf"/>
</dbReference>
<dbReference type="SUPFAM" id="SSF55781">
    <property type="entry name" value="GAF domain-like"/>
    <property type="match status" value="1"/>
</dbReference>
<organism evidence="2 3">
    <name type="scientific">Nakamurella leprariae</name>
    <dbReference type="NCBI Taxonomy" id="2803911"/>
    <lineage>
        <taxon>Bacteria</taxon>
        <taxon>Bacillati</taxon>
        <taxon>Actinomycetota</taxon>
        <taxon>Actinomycetes</taxon>
        <taxon>Nakamurellales</taxon>
        <taxon>Nakamurellaceae</taxon>
        <taxon>Nakamurella</taxon>
    </lineage>
</organism>
<name>A0A938Y5D5_9ACTN</name>
<dbReference type="Pfam" id="PF13185">
    <property type="entry name" value="GAF_2"/>
    <property type="match status" value="1"/>
</dbReference>
<dbReference type="EMBL" id="JAERWK010000005">
    <property type="protein sequence ID" value="MBM9466351.1"/>
    <property type="molecule type" value="Genomic_DNA"/>
</dbReference>
<dbReference type="InterPro" id="IPR003018">
    <property type="entry name" value="GAF"/>
</dbReference>
<comment type="caution">
    <text evidence="2">The sequence shown here is derived from an EMBL/GenBank/DDBJ whole genome shotgun (WGS) entry which is preliminary data.</text>
</comment>
<keyword evidence="3" id="KW-1185">Reference proteome</keyword>
<evidence type="ECO:0000259" key="1">
    <source>
        <dbReference type="SMART" id="SM00065"/>
    </source>
</evidence>
<proteinExistence type="predicted"/>
<feature type="domain" description="GAF" evidence="1">
    <location>
        <begin position="22"/>
        <end position="163"/>
    </location>
</feature>
<dbReference type="Proteomes" id="UP000663792">
    <property type="component" value="Unassembled WGS sequence"/>
</dbReference>
<dbReference type="RefSeq" id="WP_205259299.1">
    <property type="nucleotide sequence ID" value="NZ_JAERWK010000005.1"/>
</dbReference>
<sequence>MTNGGLARVLADLSAEVTRIDLAAARLDRVVRVARDVLGVDSVGMLLLDEDEQLRTVATTGDAAEALERVQERLGLGPGVDCSRDRTVVAVDDLAAVPAYAPLWHELGDRGVRAVLAVPVGMGHQHVGNLNSVRTEAYAWTESDVRTAAAFAELIADLLALSSPGPSGSAPVTAGEGVEVLGHLHVVAPDQDAGSNS</sequence>
<reference evidence="2" key="1">
    <citation type="submission" date="2021-01" db="EMBL/GenBank/DDBJ databases">
        <title>YIM 132084 draft genome.</title>
        <authorList>
            <person name="An D."/>
        </authorList>
    </citation>
    <scope>NUCLEOTIDE SEQUENCE</scope>
    <source>
        <strain evidence="2">YIM 132084</strain>
    </source>
</reference>
<evidence type="ECO:0000313" key="2">
    <source>
        <dbReference type="EMBL" id="MBM9466351.1"/>
    </source>
</evidence>